<dbReference type="AlphaFoldDB" id="A0A8X7MMW6"/>
<feature type="region of interest" description="Disordered" evidence="1">
    <location>
        <begin position="159"/>
        <end position="274"/>
    </location>
</feature>
<dbReference type="GO" id="GO:0003677">
    <property type="term" value="F:DNA binding"/>
    <property type="evidence" value="ECO:0007669"/>
    <property type="project" value="InterPro"/>
</dbReference>
<feature type="compositionally biased region" description="Polar residues" evidence="1">
    <location>
        <begin position="170"/>
        <end position="179"/>
    </location>
</feature>
<name>A0A8X7MMW6_9BASI</name>
<proteinExistence type="predicted"/>
<evidence type="ECO:0000313" key="2">
    <source>
        <dbReference type="EMBL" id="KAE8242380.1"/>
    </source>
</evidence>
<gene>
    <name evidence="2" type="ORF">A4X06_0g6952</name>
</gene>
<reference evidence="2" key="2">
    <citation type="journal article" date="2019" name="IMA Fungus">
        <title>Genome sequencing and comparison of five Tilletia species to identify candidate genes for the detection of regulated species infecting wheat.</title>
        <authorList>
            <person name="Nguyen H.D.T."/>
            <person name="Sultana T."/>
            <person name="Kesanakurti P."/>
            <person name="Hambleton S."/>
        </authorList>
    </citation>
    <scope>NUCLEOTIDE SEQUENCE</scope>
    <source>
        <strain evidence="2">DAOMC 236426</strain>
    </source>
</reference>
<feature type="compositionally biased region" description="Low complexity" evidence="1">
    <location>
        <begin position="225"/>
        <end position="250"/>
    </location>
</feature>
<evidence type="ECO:0008006" key="4">
    <source>
        <dbReference type="Google" id="ProtNLM"/>
    </source>
</evidence>
<accession>A0A8X7MMW6</accession>
<evidence type="ECO:0000256" key="1">
    <source>
        <dbReference type="SAM" id="MobiDB-lite"/>
    </source>
</evidence>
<keyword evidence="3" id="KW-1185">Reference proteome</keyword>
<reference evidence="2" key="1">
    <citation type="submission" date="2016-04" db="EMBL/GenBank/DDBJ databases">
        <authorList>
            <person name="Nguyen H.D."/>
            <person name="Samba Siva P."/>
            <person name="Cullis J."/>
            <person name="Levesque C.A."/>
            <person name="Hambleton S."/>
        </authorList>
    </citation>
    <scope>NUCLEOTIDE SEQUENCE</scope>
    <source>
        <strain evidence="2">DAOMC 236426</strain>
    </source>
</reference>
<dbReference type="Gene3D" id="1.10.443.20">
    <property type="entry name" value="Centromere DNA-binding protein complex CBF3 subunit, domain 2"/>
    <property type="match status" value="1"/>
</dbReference>
<sequence>MDVDPRGIAQLLPSPAAATVSASAIVISPSATASVASTGTLVTHSSAVSNISSNIAPLPAVGGRGVKRIRDGVIYTDSRKRLAVFWCFGQEQAGSVASRAKKLGVGVPTLYIWKKTHDQGIDSAHIPTPGSALAEELASMRSRSSPSNLAIFLKPHDATSLAEEPGGGRSLSSTANTTLGPRFERADGLGPHAENEETFGASGPGVLPPELVEQLRSRSDTATIAASAPSSSASAAPVPSSSASVSVSASGNGSDGMEVDDDRGEEGRDSQGNVDEVLVSEQKLVTYLNCFVLHRNPKFSDEGLDTHVKAVVNLWETQVLKGVNTFPHPRNGALLKAFMKAVRRHRVQHSELLGEDAWRPSLNDGYTEDQHLEISQWYLNRISPIPSVASINPSAAGGDDAATWRARFDFLMQHAIMGRSEDLRKAKLARLYTHGDDNTAGSDGITWGDQAQILKKAFSDLDIATSKVTHAMRGGGARMAFERGCSEDSIRKQGRWTAGGDQLIERYLTGVALQPVRALAGFSPSGGDYWLPRTLKEPPLSLQQQLWPRIEEAEAAI</sequence>
<dbReference type="EMBL" id="LWDE02001103">
    <property type="protein sequence ID" value="KAE8242380.1"/>
    <property type="molecule type" value="Genomic_DNA"/>
</dbReference>
<comment type="caution">
    <text evidence="2">The sequence shown here is derived from an EMBL/GenBank/DDBJ whole genome shotgun (WGS) entry which is preliminary data.</text>
</comment>
<dbReference type="Proteomes" id="UP000077684">
    <property type="component" value="Unassembled WGS sequence"/>
</dbReference>
<dbReference type="InterPro" id="IPR038279">
    <property type="entry name" value="Ndc10_dom2_sf"/>
</dbReference>
<organism evidence="2 3">
    <name type="scientific">Tilletia controversa</name>
    <name type="common">dwarf bunt fungus</name>
    <dbReference type="NCBI Taxonomy" id="13291"/>
    <lineage>
        <taxon>Eukaryota</taxon>
        <taxon>Fungi</taxon>
        <taxon>Dikarya</taxon>
        <taxon>Basidiomycota</taxon>
        <taxon>Ustilaginomycotina</taxon>
        <taxon>Exobasidiomycetes</taxon>
        <taxon>Tilletiales</taxon>
        <taxon>Tilletiaceae</taxon>
        <taxon>Tilletia</taxon>
    </lineage>
</organism>
<evidence type="ECO:0000313" key="3">
    <source>
        <dbReference type="Proteomes" id="UP000077684"/>
    </source>
</evidence>
<protein>
    <recommendedName>
        <fullName evidence="4">Ndc10 domain-containing protein</fullName>
    </recommendedName>
</protein>